<name>A0AA88D6L4_FICCA</name>
<sequence length="71" mass="7477">MGLAHEQAQPASAAAQLGRDSHVLVGCGLSQRRPALPAGRRPWSTIGHGCRAEPSAASVRSPAPPPCWFFF</sequence>
<dbReference type="EMBL" id="BTGU01000022">
    <property type="protein sequence ID" value="GMN46330.1"/>
    <property type="molecule type" value="Genomic_DNA"/>
</dbReference>
<protein>
    <submittedName>
        <fullName evidence="1">Uncharacterized protein</fullName>
    </submittedName>
</protein>
<accession>A0AA88D6L4</accession>
<dbReference type="AlphaFoldDB" id="A0AA88D6L4"/>
<comment type="caution">
    <text evidence="1">The sequence shown here is derived from an EMBL/GenBank/DDBJ whole genome shotgun (WGS) entry which is preliminary data.</text>
</comment>
<gene>
    <name evidence="1" type="ORF">TIFTF001_015522</name>
</gene>
<organism evidence="1 2">
    <name type="scientific">Ficus carica</name>
    <name type="common">Common fig</name>
    <dbReference type="NCBI Taxonomy" id="3494"/>
    <lineage>
        <taxon>Eukaryota</taxon>
        <taxon>Viridiplantae</taxon>
        <taxon>Streptophyta</taxon>
        <taxon>Embryophyta</taxon>
        <taxon>Tracheophyta</taxon>
        <taxon>Spermatophyta</taxon>
        <taxon>Magnoliopsida</taxon>
        <taxon>eudicotyledons</taxon>
        <taxon>Gunneridae</taxon>
        <taxon>Pentapetalae</taxon>
        <taxon>rosids</taxon>
        <taxon>fabids</taxon>
        <taxon>Rosales</taxon>
        <taxon>Moraceae</taxon>
        <taxon>Ficeae</taxon>
        <taxon>Ficus</taxon>
    </lineage>
</organism>
<keyword evidence="2" id="KW-1185">Reference proteome</keyword>
<evidence type="ECO:0000313" key="1">
    <source>
        <dbReference type="EMBL" id="GMN46330.1"/>
    </source>
</evidence>
<dbReference type="Proteomes" id="UP001187192">
    <property type="component" value="Unassembled WGS sequence"/>
</dbReference>
<reference evidence="1" key="1">
    <citation type="submission" date="2023-07" db="EMBL/GenBank/DDBJ databases">
        <title>draft genome sequence of fig (Ficus carica).</title>
        <authorList>
            <person name="Takahashi T."/>
            <person name="Nishimura K."/>
        </authorList>
    </citation>
    <scope>NUCLEOTIDE SEQUENCE</scope>
</reference>
<proteinExistence type="predicted"/>
<evidence type="ECO:0000313" key="2">
    <source>
        <dbReference type="Proteomes" id="UP001187192"/>
    </source>
</evidence>